<proteinExistence type="predicted"/>
<evidence type="ECO:0000313" key="4">
    <source>
        <dbReference type="Proteomes" id="UP000578531"/>
    </source>
</evidence>
<evidence type="ECO:0000256" key="1">
    <source>
        <dbReference type="PROSITE-ProRule" id="PRU00339"/>
    </source>
</evidence>
<reference evidence="3 4" key="1">
    <citation type="journal article" date="2020" name="Genomics">
        <title>Complete, high-quality genomes from long-read metagenomic sequencing of two wolf lichen thalli reveals enigmatic genome architecture.</title>
        <authorList>
            <person name="McKenzie S.K."/>
            <person name="Walston R.F."/>
            <person name="Allen J.L."/>
        </authorList>
    </citation>
    <scope>NUCLEOTIDE SEQUENCE [LARGE SCALE GENOMIC DNA]</scope>
    <source>
        <strain evidence="3">WasteWater2</strain>
    </source>
</reference>
<protein>
    <recommendedName>
        <fullName evidence="5">Tetratricopeptide repeat protein</fullName>
    </recommendedName>
</protein>
<dbReference type="PROSITE" id="PS50005">
    <property type="entry name" value="TPR"/>
    <property type="match status" value="1"/>
</dbReference>
<dbReference type="OrthoDB" id="1914839at2759"/>
<gene>
    <name evidence="3" type="ORF">HO173_005164</name>
</gene>
<dbReference type="Gene3D" id="1.25.40.10">
    <property type="entry name" value="Tetratricopeptide repeat domain"/>
    <property type="match status" value="1"/>
</dbReference>
<name>A0A8H6L5Y4_9LECA</name>
<keyword evidence="4" id="KW-1185">Reference proteome</keyword>
<dbReference type="GeneID" id="59286828"/>
<accession>A0A8H6L5Y4</accession>
<keyword evidence="1" id="KW-0802">TPR repeat</keyword>
<dbReference type="SUPFAM" id="SSF48452">
    <property type="entry name" value="TPR-like"/>
    <property type="match status" value="1"/>
</dbReference>
<evidence type="ECO:0000256" key="2">
    <source>
        <dbReference type="SAM" id="MobiDB-lite"/>
    </source>
</evidence>
<evidence type="ECO:0000313" key="3">
    <source>
        <dbReference type="EMBL" id="KAF6236873.1"/>
    </source>
</evidence>
<dbReference type="AlphaFoldDB" id="A0A8H6L5Y4"/>
<dbReference type="Proteomes" id="UP000578531">
    <property type="component" value="Unassembled WGS sequence"/>
</dbReference>
<dbReference type="InterPro" id="IPR011990">
    <property type="entry name" value="TPR-like_helical_dom_sf"/>
</dbReference>
<feature type="region of interest" description="Disordered" evidence="2">
    <location>
        <begin position="1"/>
        <end position="48"/>
    </location>
</feature>
<dbReference type="RefSeq" id="XP_037166206.1">
    <property type="nucleotide sequence ID" value="XM_037307082.1"/>
</dbReference>
<feature type="repeat" description="TPR" evidence="1">
    <location>
        <begin position="92"/>
        <end position="125"/>
    </location>
</feature>
<sequence length="244" mass="24525">MGAGAAAARRSVRARRDGADRAGEPGRVRPKLGPGSGPGLDPASSTAAATDVLAEAESLLREGRGRAEDALPVALRALRRAAGRDDAATTTLPALGLVAEIYLELGDATAAREYFLQAVSLDPEGRVPETLGGGAEKFLWLAQLSEEGGQDSVAWFERGAAVLRREIGALGEGEGEGGGRDAEEAGGGVVWDGGSVHDGSVLGALRGGEMREFDFGGAARGAALCGAVADAGFGTDIADADTGG</sequence>
<organism evidence="3 4">
    <name type="scientific">Letharia columbiana</name>
    <dbReference type="NCBI Taxonomy" id="112416"/>
    <lineage>
        <taxon>Eukaryota</taxon>
        <taxon>Fungi</taxon>
        <taxon>Dikarya</taxon>
        <taxon>Ascomycota</taxon>
        <taxon>Pezizomycotina</taxon>
        <taxon>Lecanoromycetes</taxon>
        <taxon>OSLEUM clade</taxon>
        <taxon>Lecanoromycetidae</taxon>
        <taxon>Lecanorales</taxon>
        <taxon>Lecanorineae</taxon>
        <taxon>Parmeliaceae</taxon>
        <taxon>Letharia</taxon>
    </lineage>
</organism>
<dbReference type="EMBL" id="JACCJC010000017">
    <property type="protein sequence ID" value="KAF6236873.1"/>
    <property type="molecule type" value="Genomic_DNA"/>
</dbReference>
<comment type="caution">
    <text evidence="3">The sequence shown here is derived from an EMBL/GenBank/DDBJ whole genome shotgun (WGS) entry which is preliminary data.</text>
</comment>
<feature type="region of interest" description="Disordered" evidence="2">
    <location>
        <begin position="172"/>
        <end position="192"/>
    </location>
</feature>
<feature type="compositionally biased region" description="Basic and acidic residues" evidence="2">
    <location>
        <begin position="14"/>
        <end position="27"/>
    </location>
</feature>
<dbReference type="InterPro" id="IPR019734">
    <property type="entry name" value="TPR_rpt"/>
</dbReference>
<evidence type="ECO:0008006" key="5">
    <source>
        <dbReference type="Google" id="ProtNLM"/>
    </source>
</evidence>
<dbReference type="Pfam" id="PF13181">
    <property type="entry name" value="TPR_8"/>
    <property type="match status" value="1"/>
</dbReference>